<protein>
    <submittedName>
        <fullName evidence="1">Uncharacterized protein</fullName>
    </submittedName>
</protein>
<dbReference type="RefSeq" id="WP_397614233.1">
    <property type="nucleotide sequence ID" value="NZ_JBIRRB010000011.1"/>
</dbReference>
<reference evidence="1 2" key="1">
    <citation type="submission" date="2024-10" db="EMBL/GenBank/DDBJ databases">
        <title>The Natural Products Discovery Center: Release of the First 8490 Sequenced Strains for Exploring Actinobacteria Biosynthetic Diversity.</title>
        <authorList>
            <person name="Kalkreuter E."/>
            <person name="Kautsar S.A."/>
            <person name="Yang D."/>
            <person name="Bader C.D."/>
            <person name="Teijaro C.N."/>
            <person name="Fluegel L."/>
            <person name="Davis C.M."/>
            <person name="Simpson J.R."/>
            <person name="Lauterbach L."/>
            <person name="Steele A.D."/>
            <person name="Gui C."/>
            <person name="Meng S."/>
            <person name="Li G."/>
            <person name="Viehrig K."/>
            <person name="Ye F."/>
            <person name="Su P."/>
            <person name="Kiefer A.F."/>
            <person name="Nichols A."/>
            <person name="Cepeda A.J."/>
            <person name="Yan W."/>
            <person name="Fan B."/>
            <person name="Jiang Y."/>
            <person name="Adhikari A."/>
            <person name="Zheng C.-J."/>
            <person name="Schuster L."/>
            <person name="Cowan T.M."/>
            <person name="Smanski M.J."/>
            <person name="Chevrette M.G."/>
            <person name="De Carvalho L.P.S."/>
            <person name="Shen B."/>
        </authorList>
    </citation>
    <scope>NUCLEOTIDE SEQUENCE [LARGE SCALE GENOMIC DNA]</scope>
    <source>
        <strain evidence="1 2">NPDC020979</strain>
    </source>
</reference>
<gene>
    <name evidence="1" type="ORF">ACH4TF_27745</name>
</gene>
<proteinExistence type="predicted"/>
<evidence type="ECO:0000313" key="2">
    <source>
        <dbReference type="Proteomes" id="UP001611162"/>
    </source>
</evidence>
<name>A0ABW7TD25_9ACTN</name>
<evidence type="ECO:0000313" key="1">
    <source>
        <dbReference type="EMBL" id="MFI0914217.1"/>
    </source>
</evidence>
<comment type="caution">
    <text evidence="1">The sequence shown here is derived from an EMBL/GenBank/DDBJ whole genome shotgun (WGS) entry which is preliminary data.</text>
</comment>
<organism evidence="1 2">
    <name type="scientific">Streptomyces abikoensis</name>
    <dbReference type="NCBI Taxonomy" id="97398"/>
    <lineage>
        <taxon>Bacteria</taxon>
        <taxon>Bacillati</taxon>
        <taxon>Actinomycetota</taxon>
        <taxon>Actinomycetes</taxon>
        <taxon>Kitasatosporales</taxon>
        <taxon>Streptomycetaceae</taxon>
        <taxon>Streptomyces</taxon>
    </lineage>
</organism>
<sequence length="117" mass="12863">MNWQRRLTERELAAHLAWEQDRRDRALQLADPQLPVPDFGPTPRPDECTTTVFACSRHAITLEAAAHVHRAACTAPTEADLPGCDCVPEPTPQPDIEPHATDVAQVLPPGWVTGGER</sequence>
<dbReference type="EMBL" id="JBIRRB010000011">
    <property type="protein sequence ID" value="MFI0914217.1"/>
    <property type="molecule type" value="Genomic_DNA"/>
</dbReference>
<keyword evidence="2" id="KW-1185">Reference proteome</keyword>
<accession>A0ABW7TD25</accession>
<dbReference type="Proteomes" id="UP001611162">
    <property type="component" value="Unassembled WGS sequence"/>
</dbReference>